<accession>A0A1V8WF61</accession>
<dbReference type="RefSeq" id="WP_010718966.1">
    <property type="nucleotide sequence ID" value="NZ_CAKMAQ010000001.1"/>
</dbReference>
<dbReference type="AlphaFoldDB" id="A0A1V8WF61"/>
<evidence type="ECO:0008006" key="3">
    <source>
        <dbReference type="Google" id="ProtNLM"/>
    </source>
</evidence>
<evidence type="ECO:0000313" key="2">
    <source>
        <dbReference type="Proteomes" id="UP000253498"/>
    </source>
</evidence>
<reference evidence="1 2" key="1">
    <citation type="submission" date="2015-06" db="EMBL/GenBank/DDBJ databases">
        <title>The Genome Sequence of Enterococcus hirae 88EA1.</title>
        <authorList>
            <consortium name="The Broad Institute Genomics Platform"/>
            <consortium name="The Broad Institute Genome Sequencing Center for Infectious Disease"/>
            <person name="Earl A.M."/>
            <person name="Van Tyne D."/>
            <person name="Lebreton F."/>
            <person name="Saavedra J.T."/>
            <person name="Gilmore M.S."/>
            <person name="Manson McGuire A."/>
            <person name="Clock S."/>
            <person name="Crupain M."/>
            <person name="Rangan U."/>
            <person name="Young S."/>
            <person name="Abouelleil A."/>
            <person name="Cao P."/>
            <person name="Chapman S.B."/>
            <person name="Griggs A."/>
            <person name="Priest M."/>
            <person name="Shea T."/>
            <person name="Wortman J."/>
            <person name="Nusbaum C."/>
            <person name="Birren B."/>
        </authorList>
    </citation>
    <scope>NUCLEOTIDE SEQUENCE [LARGE SCALE GENOMIC DNA]</scope>
    <source>
        <strain evidence="1 2">88EA1</strain>
    </source>
</reference>
<proteinExistence type="predicted"/>
<name>A0A1V8WF61_ENTHR</name>
<evidence type="ECO:0000313" key="1">
    <source>
        <dbReference type="EMBL" id="RBT69296.1"/>
    </source>
</evidence>
<protein>
    <recommendedName>
        <fullName evidence="3">Tetratricopeptide repeat protein</fullName>
    </recommendedName>
</protein>
<comment type="caution">
    <text evidence="1">The sequence shown here is derived from an EMBL/GenBank/DDBJ whole genome shotgun (WGS) entry which is preliminary data.</text>
</comment>
<dbReference type="GeneID" id="56787346"/>
<dbReference type="EMBL" id="LESJ01000004">
    <property type="protein sequence ID" value="RBT69296.1"/>
    <property type="molecule type" value="Genomic_DNA"/>
</dbReference>
<gene>
    <name evidence="1" type="ORF">EB03_00966</name>
</gene>
<sequence>MEPIDFPDKYENLMRLAQQALADHQYLQAKTFLQRALELKGTFEANRLLVLCLVELDEKKEALNQAFPYENDYLTDEKVAAFYFDLLIQTKDYLYARKLIASYDFSDLFEQLMVEKIQQAENFTSQNDRQKIRKIHLSVEKMPTMPPAEQLLVVSEIEELPYHELVQTIKKMIILPEIHLLVRAKMLESLVQVKKHQPVVYLTMDQTFIEVIPATLPKPEKQKAYEQLMRLAEAYEDQDAYLSTVLKEEFMMQSALLYPVYDTYVGDPKKWFADTLSMYDPNYNNRQTEAEEADFLEKRGNILREMLLFQSDR</sequence>
<organism evidence="1 2">
    <name type="scientific">Enterococcus hirae</name>
    <dbReference type="NCBI Taxonomy" id="1354"/>
    <lineage>
        <taxon>Bacteria</taxon>
        <taxon>Bacillati</taxon>
        <taxon>Bacillota</taxon>
        <taxon>Bacilli</taxon>
        <taxon>Lactobacillales</taxon>
        <taxon>Enterococcaceae</taxon>
        <taxon>Enterococcus</taxon>
    </lineage>
</organism>
<dbReference type="Proteomes" id="UP000253498">
    <property type="component" value="Unassembled WGS sequence"/>
</dbReference>